<evidence type="ECO:0000256" key="2">
    <source>
        <dbReference type="ARBA" id="ARBA00022723"/>
    </source>
</evidence>
<keyword evidence="7" id="KW-1185">Reference proteome</keyword>
<dbReference type="Pfam" id="PF10263">
    <property type="entry name" value="SprT-like"/>
    <property type="match status" value="1"/>
</dbReference>
<sequence>MAMMSNEELQAWVERVSLESFGVPFRHRASFNARLSSTGGRYFTHTHDIEINPHQLAENGREEVEKIIKHELCHYHLHLAGKGYKHRDPDFKTLLRHVGGSRFCSALQSRGGRKTQPYRYVLLCQECGMKYMRKRKVDTRRFRCGKCRGRLRQATLDSPQKS</sequence>
<dbReference type="GO" id="GO:0008270">
    <property type="term" value="F:zinc ion binding"/>
    <property type="evidence" value="ECO:0007669"/>
    <property type="project" value="UniProtKB-UniRule"/>
</dbReference>
<reference evidence="6" key="1">
    <citation type="submission" date="2021-03" db="EMBL/GenBank/DDBJ databases">
        <title>Antimicrobial resistance genes in bacteria isolated from Japanese honey, and their potential for conferring macrolide and lincosamide resistance in the American foulbrood pathogen Paenibacillus larvae.</title>
        <authorList>
            <person name="Okamoto M."/>
            <person name="Kumagai M."/>
            <person name="Kanamori H."/>
            <person name="Takamatsu D."/>
        </authorList>
    </citation>
    <scope>NUCLEOTIDE SEQUENCE</scope>
    <source>
        <strain evidence="6">J2TS6</strain>
    </source>
</reference>
<name>A0A920CA59_9BACL</name>
<feature type="binding site" evidence="4">
    <location>
        <position position="74"/>
    </location>
    <ligand>
        <name>Zn(2+)</name>
        <dbReference type="ChEBI" id="CHEBI:29105"/>
    </ligand>
</feature>
<dbReference type="GO" id="GO:0005737">
    <property type="term" value="C:cytoplasm"/>
    <property type="evidence" value="ECO:0007669"/>
    <property type="project" value="UniProtKB-SubCell"/>
</dbReference>
<comment type="subcellular location">
    <subcellularLocation>
        <location evidence="4">Cytoplasm</location>
    </subcellularLocation>
</comment>
<evidence type="ECO:0000259" key="5">
    <source>
        <dbReference type="SMART" id="SM00731"/>
    </source>
</evidence>
<dbReference type="HAMAP" id="MF_00745">
    <property type="entry name" value="SprT_like"/>
    <property type="match status" value="1"/>
</dbReference>
<gene>
    <name evidence="6" type="ORF">J2TS6_30260</name>
</gene>
<protein>
    <recommendedName>
        <fullName evidence="4">Protein SprT-like</fullName>
    </recommendedName>
</protein>
<feature type="active site" evidence="4">
    <location>
        <position position="71"/>
    </location>
</feature>
<dbReference type="SMART" id="SM00731">
    <property type="entry name" value="SprT"/>
    <property type="match status" value="1"/>
</dbReference>
<feature type="binding site" evidence="4">
    <location>
        <position position="70"/>
    </location>
    <ligand>
        <name>Zn(2+)</name>
        <dbReference type="ChEBI" id="CHEBI:29105"/>
    </ligand>
</feature>
<comment type="similarity">
    <text evidence="4">Belongs to the SprT family.</text>
</comment>
<dbReference type="EMBL" id="BORQ01000003">
    <property type="protein sequence ID" value="GIO31885.1"/>
    <property type="molecule type" value="Genomic_DNA"/>
</dbReference>
<keyword evidence="1 4" id="KW-0963">Cytoplasm</keyword>
<dbReference type="AlphaFoldDB" id="A0A920CA59"/>
<evidence type="ECO:0000313" key="6">
    <source>
        <dbReference type="EMBL" id="GIO31885.1"/>
    </source>
</evidence>
<dbReference type="InterPro" id="IPR023524">
    <property type="entry name" value="Uncharacterised_SprT-like"/>
</dbReference>
<evidence type="ECO:0000256" key="3">
    <source>
        <dbReference type="ARBA" id="ARBA00022833"/>
    </source>
</evidence>
<dbReference type="NCBIfam" id="NF003339">
    <property type="entry name" value="PRK04351.1"/>
    <property type="match status" value="1"/>
</dbReference>
<feature type="domain" description="SprT-like" evidence="5">
    <location>
        <begin position="7"/>
        <end position="154"/>
    </location>
</feature>
<organism evidence="6 7">
    <name type="scientific">Paenibacillus albilobatus</name>
    <dbReference type="NCBI Taxonomy" id="2716884"/>
    <lineage>
        <taxon>Bacteria</taxon>
        <taxon>Bacillati</taxon>
        <taxon>Bacillota</taxon>
        <taxon>Bacilli</taxon>
        <taxon>Bacillales</taxon>
        <taxon>Paenibacillaceae</taxon>
        <taxon>Paenibacillus</taxon>
    </lineage>
</organism>
<accession>A0A920CA59</accession>
<keyword evidence="2 4" id="KW-0479">Metal-binding</keyword>
<dbReference type="GO" id="GO:0006950">
    <property type="term" value="P:response to stress"/>
    <property type="evidence" value="ECO:0007669"/>
    <property type="project" value="UniProtKB-ARBA"/>
</dbReference>
<keyword evidence="3 4" id="KW-0862">Zinc</keyword>
<proteinExistence type="inferred from homology"/>
<comment type="caution">
    <text evidence="6">The sequence shown here is derived from an EMBL/GenBank/DDBJ whole genome shotgun (WGS) entry which is preliminary data.</text>
</comment>
<evidence type="ECO:0000256" key="1">
    <source>
        <dbReference type="ARBA" id="ARBA00022490"/>
    </source>
</evidence>
<dbReference type="Proteomes" id="UP000679779">
    <property type="component" value="Unassembled WGS sequence"/>
</dbReference>
<comment type="cofactor">
    <cofactor evidence="4">
        <name>Zn(2+)</name>
        <dbReference type="ChEBI" id="CHEBI:29105"/>
    </cofactor>
    <text evidence="4">Binds 1 zinc ion.</text>
</comment>
<dbReference type="InterPro" id="IPR006640">
    <property type="entry name" value="SprT-like_domain"/>
</dbReference>
<evidence type="ECO:0000313" key="7">
    <source>
        <dbReference type="Proteomes" id="UP000679779"/>
    </source>
</evidence>
<evidence type="ECO:0000256" key="4">
    <source>
        <dbReference type="HAMAP-Rule" id="MF_00745"/>
    </source>
</evidence>